<dbReference type="RefSeq" id="WP_254161347.1">
    <property type="nucleotide sequence ID" value="NZ_JAHESF010000004.1"/>
</dbReference>
<gene>
    <name evidence="1" type="ORF">KK083_05045</name>
</gene>
<protein>
    <submittedName>
        <fullName evidence="1">Uncharacterized protein</fullName>
    </submittedName>
</protein>
<evidence type="ECO:0000313" key="1">
    <source>
        <dbReference type="EMBL" id="MBT1696229.1"/>
    </source>
</evidence>
<dbReference type="Proteomes" id="UP001319200">
    <property type="component" value="Unassembled WGS sequence"/>
</dbReference>
<keyword evidence="2" id="KW-1185">Reference proteome</keyword>
<sequence>MKFSRENRPSSFYNTRLPLILLAVLITSLCHLSEAQVKQTHRYERKQKNSDEYFSIIALKEEGLALIRDKNKYNGNKKLWELILLDTALQEKGTLELEIEQRYPLIGYEHTKGHLYLLYRTGETNRNSFSLMDVDITQGNLLQRYEIKPELDFKLTHFSKVGANVVLGGYVSNEPAILIYEMADNQIKVIPGFFQKDNELVELRVNQNQTFNTVLIDRSLRSERKLVFRTFDETGKMLLEDIVPIGDDRSLQTSISSTLEREDLMVLGTWGDRQGKQSSGFFSLTIDPFSDQKINFLSFGELEHFTDYLNPKRAQRIKENAREDALEGRRPSFTNYVMPFKIEEHKEGFLLLAEVYHPSSNISPYYGSPYGSPYYNPYYYYNPFWPGYYPGMRMYRPYSYGNNVKNSDEIKTNASILVAFDSKGKPLWDHSIKMDELKKPSLEQVSDYVFINSTVYFLYKKESELHIKTINIHDGSANELVEKIKLNDPLDEIRSEKEQEDGTKHWVGNTFYTWGYQTIRNVQKKDDRVRDVFYINKVVVP</sequence>
<organism evidence="1 2">
    <name type="scientific">Chryseosolibacter histidini</name>
    <dbReference type="NCBI Taxonomy" id="2782349"/>
    <lineage>
        <taxon>Bacteria</taxon>
        <taxon>Pseudomonadati</taxon>
        <taxon>Bacteroidota</taxon>
        <taxon>Cytophagia</taxon>
        <taxon>Cytophagales</taxon>
        <taxon>Chryseotaleaceae</taxon>
        <taxon>Chryseosolibacter</taxon>
    </lineage>
</organism>
<evidence type="ECO:0000313" key="2">
    <source>
        <dbReference type="Proteomes" id="UP001319200"/>
    </source>
</evidence>
<dbReference type="AlphaFoldDB" id="A0AAP2DIJ5"/>
<proteinExistence type="predicted"/>
<name>A0AAP2DIJ5_9BACT</name>
<dbReference type="EMBL" id="JAHESF010000004">
    <property type="protein sequence ID" value="MBT1696229.1"/>
    <property type="molecule type" value="Genomic_DNA"/>
</dbReference>
<reference evidence="1 2" key="1">
    <citation type="submission" date="2021-05" db="EMBL/GenBank/DDBJ databases">
        <title>A Polyphasic approach of four new species of the genus Ohtaekwangia: Ohtaekwangia histidinii sp. nov., Ohtaekwangia cretensis sp. nov., Ohtaekwangia indiensis sp. nov., Ohtaekwangia reichenbachii sp. nov. from diverse environment.</title>
        <authorList>
            <person name="Octaviana S."/>
        </authorList>
    </citation>
    <scope>NUCLEOTIDE SEQUENCE [LARGE SCALE GENOMIC DNA]</scope>
    <source>
        <strain evidence="1 2">PWU4</strain>
    </source>
</reference>
<accession>A0AAP2DIJ5</accession>
<comment type="caution">
    <text evidence="1">The sequence shown here is derived from an EMBL/GenBank/DDBJ whole genome shotgun (WGS) entry which is preliminary data.</text>
</comment>